<evidence type="ECO:0000313" key="1">
    <source>
        <dbReference type="Proteomes" id="UP000887540"/>
    </source>
</evidence>
<sequence length="124" mass="14315">MNNLTYSLNFLFKSLIKNVSPFLSYGNDSNGPLWLAMQDHVGTLWCAPQQITKEKAAIWFNFLKKFPFRSLLMNVELYKFDCSTGAIYPADLAEVQAREAYYMRQGIPLGPSFELRFWGAYSHN</sequence>
<accession>A0A914EI94</accession>
<proteinExistence type="predicted"/>
<organism evidence="1 2">
    <name type="scientific">Acrobeloides nanus</name>
    <dbReference type="NCBI Taxonomy" id="290746"/>
    <lineage>
        <taxon>Eukaryota</taxon>
        <taxon>Metazoa</taxon>
        <taxon>Ecdysozoa</taxon>
        <taxon>Nematoda</taxon>
        <taxon>Chromadorea</taxon>
        <taxon>Rhabditida</taxon>
        <taxon>Tylenchina</taxon>
        <taxon>Cephalobomorpha</taxon>
        <taxon>Cephaloboidea</taxon>
        <taxon>Cephalobidae</taxon>
        <taxon>Acrobeloides</taxon>
    </lineage>
</organism>
<name>A0A914EI94_9BILA</name>
<reference evidence="2" key="1">
    <citation type="submission" date="2022-11" db="UniProtKB">
        <authorList>
            <consortium name="WormBaseParasite"/>
        </authorList>
    </citation>
    <scope>IDENTIFICATION</scope>
</reference>
<evidence type="ECO:0000313" key="2">
    <source>
        <dbReference type="WBParaSite" id="ACRNAN_scaffold8077.g20332.t1"/>
    </source>
</evidence>
<dbReference type="WBParaSite" id="ACRNAN_scaffold8077.g20332.t1">
    <property type="protein sequence ID" value="ACRNAN_scaffold8077.g20332.t1"/>
    <property type="gene ID" value="ACRNAN_scaffold8077.g20332"/>
</dbReference>
<dbReference type="Proteomes" id="UP000887540">
    <property type="component" value="Unplaced"/>
</dbReference>
<dbReference type="AlphaFoldDB" id="A0A914EI94"/>
<keyword evidence="1" id="KW-1185">Reference proteome</keyword>
<protein>
    <submittedName>
        <fullName evidence="2">Uncharacterized protein</fullName>
    </submittedName>
</protein>